<dbReference type="Gene3D" id="4.10.240.10">
    <property type="entry name" value="Zn(2)-C6 fungal-type DNA-binding domain"/>
    <property type="match status" value="1"/>
</dbReference>
<name>A0A9W4XSL6_9PLEO</name>
<comment type="caution">
    <text evidence="3">The sequence shown here is derived from an EMBL/GenBank/DDBJ whole genome shotgun (WGS) entry which is preliminary data.</text>
</comment>
<dbReference type="InterPro" id="IPR053187">
    <property type="entry name" value="Notoamide_regulator"/>
</dbReference>
<dbReference type="PANTHER" id="PTHR47256:SF3">
    <property type="entry name" value="ZN(II)2CYS6 TRANSCRIPTION FACTOR (EUROFUNG)"/>
    <property type="match status" value="1"/>
</dbReference>
<dbReference type="CDD" id="cd12148">
    <property type="entry name" value="fungal_TF_MHR"/>
    <property type="match status" value="1"/>
</dbReference>
<feature type="domain" description="Zn(2)-C6 fungal-type" evidence="2">
    <location>
        <begin position="147"/>
        <end position="177"/>
    </location>
</feature>
<dbReference type="SMART" id="SM00066">
    <property type="entry name" value="GAL4"/>
    <property type="match status" value="1"/>
</dbReference>
<dbReference type="GO" id="GO:0008270">
    <property type="term" value="F:zinc ion binding"/>
    <property type="evidence" value="ECO:0007669"/>
    <property type="project" value="InterPro"/>
</dbReference>
<dbReference type="InterPro" id="IPR036864">
    <property type="entry name" value="Zn2-C6_fun-type_DNA-bd_sf"/>
</dbReference>
<evidence type="ECO:0000313" key="4">
    <source>
        <dbReference type="Proteomes" id="UP001152607"/>
    </source>
</evidence>
<dbReference type="PANTHER" id="PTHR47256">
    <property type="entry name" value="ZN(II)2CYS6 TRANSCRIPTION FACTOR (EUROFUNG)-RELATED"/>
    <property type="match status" value="1"/>
</dbReference>
<dbReference type="Pfam" id="PF00172">
    <property type="entry name" value="Zn_clus"/>
    <property type="match status" value="1"/>
</dbReference>
<proteinExistence type="predicted"/>
<dbReference type="PROSITE" id="PS00463">
    <property type="entry name" value="ZN2_CY6_FUNGAL_1"/>
    <property type="match status" value="1"/>
</dbReference>
<dbReference type="EMBL" id="CAOQHR010000006">
    <property type="protein sequence ID" value="CAI6336051.1"/>
    <property type="molecule type" value="Genomic_DNA"/>
</dbReference>
<evidence type="ECO:0000313" key="3">
    <source>
        <dbReference type="EMBL" id="CAI6336051.1"/>
    </source>
</evidence>
<keyword evidence="4" id="KW-1185">Reference proteome</keyword>
<dbReference type="AlphaFoldDB" id="A0A9W4XSL6"/>
<evidence type="ECO:0000256" key="1">
    <source>
        <dbReference type="ARBA" id="ARBA00023242"/>
    </source>
</evidence>
<keyword evidence="1" id="KW-0539">Nucleus</keyword>
<dbReference type="InterPro" id="IPR001138">
    <property type="entry name" value="Zn2Cys6_DnaBD"/>
</dbReference>
<dbReference type="Proteomes" id="UP001152607">
    <property type="component" value="Unassembled WGS sequence"/>
</dbReference>
<evidence type="ECO:0000259" key="2">
    <source>
        <dbReference type="PROSITE" id="PS50048"/>
    </source>
</evidence>
<gene>
    <name evidence="3" type="ORF">PDIGIT_LOCUS9141</name>
</gene>
<protein>
    <recommendedName>
        <fullName evidence="2">Zn(2)-C6 fungal-type domain-containing protein</fullName>
    </recommendedName>
</protein>
<dbReference type="CDD" id="cd00067">
    <property type="entry name" value="GAL4"/>
    <property type="match status" value="1"/>
</dbReference>
<dbReference type="GO" id="GO:0000981">
    <property type="term" value="F:DNA-binding transcription factor activity, RNA polymerase II-specific"/>
    <property type="evidence" value="ECO:0007669"/>
    <property type="project" value="InterPro"/>
</dbReference>
<dbReference type="SUPFAM" id="SSF57701">
    <property type="entry name" value="Zn2/Cys6 DNA-binding domain"/>
    <property type="match status" value="1"/>
</dbReference>
<dbReference type="OrthoDB" id="5595695at2759"/>
<accession>A0A9W4XSL6</accession>
<organism evidence="3 4">
    <name type="scientific">Periconia digitata</name>
    <dbReference type="NCBI Taxonomy" id="1303443"/>
    <lineage>
        <taxon>Eukaryota</taxon>
        <taxon>Fungi</taxon>
        <taxon>Dikarya</taxon>
        <taxon>Ascomycota</taxon>
        <taxon>Pezizomycotina</taxon>
        <taxon>Dothideomycetes</taxon>
        <taxon>Pleosporomycetidae</taxon>
        <taxon>Pleosporales</taxon>
        <taxon>Massarineae</taxon>
        <taxon>Periconiaceae</taxon>
        <taxon>Periconia</taxon>
    </lineage>
</organism>
<sequence length="686" mass="78739">MEDFTATIWIDQSITLATESLCTQNAVYGTKRLTRIMPSQKLLQPLRVVAGESMRTLASDWPGNTFLVLHLLIQTGTPPRTSHLHECTSQRKVANFLSFHHPSISDNSFDAFVMSQSGKLPYILPKPQGFQDEQTPAKRKRQRASVACDNCRQRKTKCDNQRPTCNSCKLANLTCQYNTLTSRQAEKQEKDDYERSAHRFQSALELLRQGSDADSAAVLQRIRETNDIEDAVTSISDAQLLVPEPRSSVSQQAERAVPRNRLLKSPYEDPEYMFSTGYSYVHEQYVDKDVFVDLPALHLDLARWTSACQDNRPMNHLLALFWTWDNSVQHLIYQPMVEEHLSSKDPHVSDTHERRFCSRFLINALLALSCLYALEPVTYAVPQDPSTRGRRFADEADAMLQSEYIEPSFALFQGLFAMFCYEGCVGEGKKSVNYLYQAIDIYKALNSVVRLPPVSDETVSQRERHAISWSMWGFYIVEWRATQALGLAKLAHKPNVESTWLESDFPFSAPESRSYWWFPYPISLRTQRSMKVEAREAEVRLAEIVEEALNFIIPSENAPPAIENPQRALQLYDAILDWKYSLPDRLRFEEVVLPSFIIVHVSAELMLTAILHPFSQFSQDQFGRFDPRQRCYSHANRMMTAIWTYRAFAILRTEYWLMHLISAAAFIVLDNLQHGSEEVETLVRAG</sequence>
<dbReference type="PROSITE" id="PS50048">
    <property type="entry name" value="ZN2_CY6_FUNGAL_2"/>
    <property type="match status" value="1"/>
</dbReference>
<reference evidence="3" key="1">
    <citation type="submission" date="2023-01" db="EMBL/GenBank/DDBJ databases">
        <authorList>
            <person name="Van Ghelder C."/>
            <person name="Rancurel C."/>
        </authorList>
    </citation>
    <scope>NUCLEOTIDE SEQUENCE</scope>
    <source>
        <strain evidence="3">CNCM I-4278</strain>
    </source>
</reference>